<proteinExistence type="predicted"/>
<evidence type="ECO:0000256" key="1">
    <source>
        <dbReference type="SAM" id="Phobius"/>
    </source>
</evidence>
<keyword evidence="1" id="KW-0812">Transmembrane</keyword>
<gene>
    <name evidence="2" type="ORF">SHKM778_43280</name>
</gene>
<dbReference type="AlphaFoldDB" id="A0AAT9HKG2"/>
<keyword evidence="1" id="KW-0472">Membrane</keyword>
<dbReference type="EMBL" id="AP035768">
    <property type="protein sequence ID" value="BFO17940.1"/>
    <property type="molecule type" value="Genomic_DNA"/>
</dbReference>
<protein>
    <submittedName>
        <fullName evidence="2">Uncharacterized protein</fullName>
    </submittedName>
</protein>
<feature type="transmembrane region" description="Helical" evidence="1">
    <location>
        <begin position="33"/>
        <end position="56"/>
    </location>
</feature>
<organism evidence="2">
    <name type="scientific">Streptomyces haneummycinicus</name>
    <dbReference type="NCBI Taxonomy" id="3074435"/>
    <lineage>
        <taxon>Bacteria</taxon>
        <taxon>Bacillati</taxon>
        <taxon>Actinomycetota</taxon>
        <taxon>Actinomycetes</taxon>
        <taxon>Kitasatosporales</taxon>
        <taxon>Streptomycetaceae</taxon>
        <taxon>Streptomyces</taxon>
    </lineage>
</organism>
<reference evidence="2" key="1">
    <citation type="submission" date="2024-06" db="EMBL/GenBank/DDBJ databases">
        <authorList>
            <consortium name="consrtm"/>
            <person name="Uemura M."/>
            <person name="Terahara T."/>
        </authorList>
    </citation>
    <scope>NUCLEOTIDE SEQUENCE</scope>
    <source>
        <strain evidence="2">KM77-8</strain>
    </source>
</reference>
<evidence type="ECO:0000313" key="2">
    <source>
        <dbReference type="EMBL" id="BFO17940.1"/>
    </source>
</evidence>
<sequence>MLADQYGYQVSRRAAASWVGARLRGSRQTSLRVALSGVGLLALLATEVSLLAASAWPFGTNAAIFVAVPLLMLGVILAAAGWVQCAEVTKGLRIASAHPFQAWPCQLERTADGKRLILLLAPDGTVVREMESVVPERVWRSLSDGRGVLWIAGDLRMECLVATPSSAEETWLAEVRPYGVSSGAGRSGGGTRAVEDEILRTVAGETFRGFLGN</sequence>
<feature type="transmembrane region" description="Helical" evidence="1">
    <location>
        <begin position="62"/>
        <end position="83"/>
    </location>
</feature>
<keyword evidence="1" id="KW-1133">Transmembrane helix</keyword>
<reference evidence="2" key="2">
    <citation type="submission" date="2024-07" db="EMBL/GenBank/DDBJ databases">
        <title>Streptomyces haneummycinica sp. nov., a new antibiotic-producing actinobacterium isolated from marine sediment.</title>
        <authorList>
            <person name="Uemura M."/>
            <person name="Hamada M."/>
            <person name="Hirano S."/>
            <person name="Kobayashi K."/>
            <person name="Ohshiro T."/>
            <person name="Kobayashi T."/>
            <person name="Terahara T."/>
        </authorList>
    </citation>
    <scope>NUCLEOTIDE SEQUENCE</scope>
    <source>
        <strain evidence="2">KM77-8</strain>
    </source>
</reference>
<name>A0AAT9HKG2_9ACTN</name>
<accession>A0AAT9HKG2</accession>